<feature type="region of interest" description="Disordered" evidence="1">
    <location>
        <begin position="26"/>
        <end position="54"/>
    </location>
</feature>
<evidence type="ECO:0000313" key="2">
    <source>
        <dbReference type="EMBL" id="KAK4003891.1"/>
    </source>
</evidence>
<sequence length="134" mass="15134">MTLILVSTTLLRPKTDEILDIQTNETRYRDSSQPERDRDFWASGPKDSRFSDTWTSGTRHLDDRFATGGHLSSDVRTTGSRRLGATINVAEPSKSFTRSRQVNSRASDVCREFCEIARMSGQRRPGVRGRQAVV</sequence>
<evidence type="ECO:0000256" key="1">
    <source>
        <dbReference type="SAM" id="MobiDB-lite"/>
    </source>
</evidence>
<evidence type="ECO:0000313" key="3">
    <source>
        <dbReference type="Proteomes" id="UP001234178"/>
    </source>
</evidence>
<accession>A0ABQ9YTC1</accession>
<organism evidence="2 3">
    <name type="scientific">Daphnia magna</name>
    <dbReference type="NCBI Taxonomy" id="35525"/>
    <lineage>
        <taxon>Eukaryota</taxon>
        <taxon>Metazoa</taxon>
        <taxon>Ecdysozoa</taxon>
        <taxon>Arthropoda</taxon>
        <taxon>Crustacea</taxon>
        <taxon>Branchiopoda</taxon>
        <taxon>Diplostraca</taxon>
        <taxon>Cladocera</taxon>
        <taxon>Anomopoda</taxon>
        <taxon>Daphniidae</taxon>
        <taxon>Daphnia</taxon>
    </lineage>
</organism>
<dbReference type="Proteomes" id="UP001234178">
    <property type="component" value="Unassembled WGS sequence"/>
</dbReference>
<name>A0ABQ9YTC1_9CRUS</name>
<proteinExistence type="predicted"/>
<feature type="compositionally biased region" description="Basic and acidic residues" evidence="1">
    <location>
        <begin position="26"/>
        <end position="50"/>
    </location>
</feature>
<keyword evidence="3" id="KW-1185">Reference proteome</keyword>
<gene>
    <name evidence="2" type="ORF">OUZ56_005642</name>
</gene>
<comment type="caution">
    <text evidence="2">The sequence shown here is derived from an EMBL/GenBank/DDBJ whole genome shotgun (WGS) entry which is preliminary data.</text>
</comment>
<dbReference type="EMBL" id="JAOYFB010000001">
    <property type="protein sequence ID" value="KAK4003891.1"/>
    <property type="molecule type" value="Genomic_DNA"/>
</dbReference>
<reference evidence="2 3" key="1">
    <citation type="journal article" date="2023" name="Nucleic Acids Res.">
        <title>The hologenome of Daphnia magna reveals possible DNA methylation and microbiome-mediated evolution of the host genome.</title>
        <authorList>
            <person name="Chaturvedi A."/>
            <person name="Li X."/>
            <person name="Dhandapani V."/>
            <person name="Marshall H."/>
            <person name="Kissane S."/>
            <person name="Cuenca-Cambronero M."/>
            <person name="Asole G."/>
            <person name="Calvet F."/>
            <person name="Ruiz-Romero M."/>
            <person name="Marangio P."/>
            <person name="Guigo R."/>
            <person name="Rago D."/>
            <person name="Mirbahai L."/>
            <person name="Eastwood N."/>
            <person name="Colbourne J.K."/>
            <person name="Zhou J."/>
            <person name="Mallon E."/>
            <person name="Orsini L."/>
        </authorList>
    </citation>
    <scope>NUCLEOTIDE SEQUENCE [LARGE SCALE GENOMIC DNA]</scope>
    <source>
        <strain evidence="2">LRV0_1</strain>
    </source>
</reference>
<protein>
    <submittedName>
        <fullName evidence="2">Uncharacterized protein</fullName>
    </submittedName>
</protein>